<dbReference type="AlphaFoldDB" id="A0A6A3C4W4"/>
<gene>
    <name evidence="10" type="ORF">F3Y22_tig00014213pilonHSYRG00008</name>
</gene>
<dbReference type="Proteomes" id="UP000436088">
    <property type="component" value="Unassembled WGS sequence"/>
</dbReference>
<dbReference type="GO" id="GO:0016020">
    <property type="term" value="C:membrane"/>
    <property type="evidence" value="ECO:0007669"/>
    <property type="project" value="InterPro"/>
</dbReference>
<feature type="transmembrane region" description="Helical" evidence="9">
    <location>
        <begin position="37"/>
        <end position="55"/>
    </location>
</feature>
<evidence type="ECO:0000256" key="6">
    <source>
        <dbReference type="ARBA" id="ARBA00023136"/>
    </source>
</evidence>
<keyword evidence="6 9" id="KW-0472">Membrane</keyword>
<feature type="transmembrane region" description="Helical" evidence="9">
    <location>
        <begin position="6"/>
        <end position="25"/>
    </location>
</feature>
<dbReference type="EMBL" id="VEPZ02000569">
    <property type="protein sequence ID" value="KAE8722252.1"/>
    <property type="molecule type" value="Genomic_DNA"/>
</dbReference>
<protein>
    <submittedName>
        <fullName evidence="10">Cellulose synthase like E1</fullName>
    </submittedName>
</protein>
<feature type="binding site" evidence="8">
    <location>
        <position position="122"/>
    </location>
    <ligand>
        <name>UDP-alpha-D-glucose</name>
        <dbReference type="ChEBI" id="CHEBI:58885"/>
    </ligand>
</feature>
<keyword evidence="7" id="KW-0961">Cell wall biogenesis/degradation</keyword>
<evidence type="ECO:0000313" key="10">
    <source>
        <dbReference type="EMBL" id="KAE8722252.1"/>
    </source>
</evidence>
<dbReference type="GO" id="GO:0016760">
    <property type="term" value="F:cellulose synthase (UDP-forming) activity"/>
    <property type="evidence" value="ECO:0007669"/>
    <property type="project" value="InterPro"/>
</dbReference>
<comment type="subcellular location">
    <subcellularLocation>
        <location evidence="1">Endomembrane system</location>
    </subcellularLocation>
</comment>
<organism evidence="10 11">
    <name type="scientific">Hibiscus syriacus</name>
    <name type="common">Rose of Sharon</name>
    <dbReference type="NCBI Taxonomy" id="106335"/>
    <lineage>
        <taxon>Eukaryota</taxon>
        <taxon>Viridiplantae</taxon>
        <taxon>Streptophyta</taxon>
        <taxon>Embryophyta</taxon>
        <taxon>Tracheophyta</taxon>
        <taxon>Spermatophyta</taxon>
        <taxon>Magnoliopsida</taxon>
        <taxon>eudicotyledons</taxon>
        <taxon>Gunneridae</taxon>
        <taxon>Pentapetalae</taxon>
        <taxon>rosids</taxon>
        <taxon>malvids</taxon>
        <taxon>Malvales</taxon>
        <taxon>Malvaceae</taxon>
        <taxon>Malvoideae</taxon>
        <taxon>Hibiscus</taxon>
    </lineage>
</organism>
<keyword evidence="11" id="KW-1185">Reference proteome</keyword>
<proteinExistence type="predicted"/>
<evidence type="ECO:0000256" key="2">
    <source>
        <dbReference type="ARBA" id="ARBA00022676"/>
    </source>
</evidence>
<dbReference type="PANTHER" id="PTHR13301">
    <property type="entry name" value="X-BOX TRANSCRIPTION FACTOR-RELATED"/>
    <property type="match status" value="1"/>
</dbReference>
<accession>A0A6A3C4W4</accession>
<evidence type="ECO:0000313" key="11">
    <source>
        <dbReference type="Proteomes" id="UP000436088"/>
    </source>
</evidence>
<name>A0A6A3C4W4_HIBSY</name>
<evidence type="ECO:0000256" key="8">
    <source>
        <dbReference type="PIRSR" id="PIRSR605150-2"/>
    </source>
</evidence>
<dbReference type="Pfam" id="PF03552">
    <property type="entry name" value="Cellulose_synt"/>
    <property type="match status" value="1"/>
</dbReference>
<feature type="transmembrane region" description="Helical" evidence="9">
    <location>
        <begin position="445"/>
        <end position="466"/>
    </location>
</feature>
<sequence>MSFSCFQLPSSIFIAICFILVYRVTYFPAGEAKAERLAWLGLFLAELWFSFYWSLTLIHKWNPVFRFTFKDRLSSRSLLSTISKLCTVNHGIEPPIMVTNTVLSVMAYDYPPQKLSVYLSDDGYSKLTFYALLEAVHFSKIWLPFCRKFEIEPRSPEAYFRNTADPVGDSALAKDWLSIKKSYEDLKTRIETITKLGRIPVDIRKEQKGFHKWGIVSSQHDHQTILQDEEKGHEIVYVQYPQSFHNLCKNDLYSSSLRVIVELELLGFDANGGPSYIGTGCFHRRASLWERRITKKLRENGGKRRKRSKKVQVSWKIEAKSLQAAHMNRIQTGEMRGWRSIYFNPERKAFLAENTVAIPNRLIQHKRWAEAWENLYVVEAQSEVADEKISRRYEQEVMEFGTPSVMFTILPTLAQLYILGCILGIRKLLAIGPDGIDTKPMVSILLCKVVSVPLWVSIPFFAFWNLSNAGSIDTT</sequence>
<keyword evidence="4 9" id="KW-0812">Transmembrane</keyword>
<evidence type="ECO:0000256" key="9">
    <source>
        <dbReference type="SAM" id="Phobius"/>
    </source>
</evidence>
<dbReference type="GO" id="GO:0030244">
    <property type="term" value="P:cellulose biosynthetic process"/>
    <property type="evidence" value="ECO:0007669"/>
    <property type="project" value="InterPro"/>
</dbReference>
<comment type="caution">
    <text evidence="10">The sequence shown here is derived from an EMBL/GenBank/DDBJ whole genome shotgun (WGS) entry which is preliminary data.</text>
</comment>
<keyword evidence="2" id="KW-0328">Glycosyltransferase</keyword>
<evidence type="ECO:0000256" key="5">
    <source>
        <dbReference type="ARBA" id="ARBA00022989"/>
    </source>
</evidence>
<reference evidence="10" key="1">
    <citation type="submission" date="2019-09" db="EMBL/GenBank/DDBJ databases">
        <title>Draft genome information of white flower Hibiscus syriacus.</title>
        <authorList>
            <person name="Kim Y.-M."/>
        </authorList>
    </citation>
    <scope>NUCLEOTIDE SEQUENCE [LARGE SCALE GENOMIC DNA]</scope>
    <source>
        <strain evidence="10">YM2019G1</strain>
    </source>
</reference>
<evidence type="ECO:0000256" key="7">
    <source>
        <dbReference type="ARBA" id="ARBA00023316"/>
    </source>
</evidence>
<dbReference type="InterPro" id="IPR005150">
    <property type="entry name" value="Cellulose_synth"/>
</dbReference>
<keyword evidence="5 9" id="KW-1133">Transmembrane helix</keyword>
<evidence type="ECO:0000256" key="4">
    <source>
        <dbReference type="ARBA" id="ARBA00022692"/>
    </source>
</evidence>
<evidence type="ECO:0000256" key="1">
    <source>
        <dbReference type="ARBA" id="ARBA00004308"/>
    </source>
</evidence>
<dbReference type="GO" id="GO:0071555">
    <property type="term" value="P:cell wall organization"/>
    <property type="evidence" value="ECO:0007669"/>
    <property type="project" value="UniProtKB-KW"/>
</dbReference>
<feature type="transmembrane region" description="Helical" evidence="9">
    <location>
        <begin position="405"/>
        <end position="425"/>
    </location>
</feature>
<feature type="binding site" evidence="8">
    <location>
        <position position="93"/>
    </location>
    <ligand>
        <name>UDP-alpha-D-glucose</name>
        <dbReference type="ChEBI" id="CHEBI:58885"/>
    </ligand>
</feature>
<dbReference type="GO" id="GO:0012505">
    <property type="term" value="C:endomembrane system"/>
    <property type="evidence" value="ECO:0007669"/>
    <property type="project" value="UniProtKB-SubCell"/>
</dbReference>
<keyword evidence="3" id="KW-0808">Transferase</keyword>
<evidence type="ECO:0000256" key="3">
    <source>
        <dbReference type="ARBA" id="ARBA00022679"/>
    </source>
</evidence>